<keyword evidence="5" id="KW-1185">Reference proteome</keyword>
<evidence type="ECO:0000256" key="1">
    <source>
        <dbReference type="ARBA" id="ARBA00023157"/>
    </source>
</evidence>
<accession>A0A4Y7I7J2</accession>
<evidence type="ECO:0000313" key="4">
    <source>
        <dbReference type="EMBL" id="RZC43601.1"/>
    </source>
</evidence>
<dbReference type="Gene3D" id="3.30.30.10">
    <property type="entry name" value="Knottin, scorpion toxin-like"/>
    <property type="match status" value="2"/>
</dbReference>
<dbReference type="SUPFAM" id="SSF57095">
    <property type="entry name" value="Scorpion toxin-like"/>
    <property type="match status" value="2"/>
</dbReference>
<keyword evidence="2" id="KW-0732">Signal</keyword>
<dbReference type="SMART" id="SM00505">
    <property type="entry name" value="Knot1"/>
    <property type="match status" value="2"/>
</dbReference>
<dbReference type="PANTHER" id="PTHR33147">
    <property type="entry name" value="DEFENSIN-LIKE PROTEIN 1"/>
    <property type="match status" value="1"/>
</dbReference>
<dbReference type="OrthoDB" id="1851987at2759"/>
<dbReference type="GO" id="GO:0006952">
    <property type="term" value="P:defense response"/>
    <property type="evidence" value="ECO:0007669"/>
    <property type="project" value="InterPro"/>
</dbReference>
<evidence type="ECO:0000256" key="2">
    <source>
        <dbReference type="SAM" id="SignalP"/>
    </source>
</evidence>
<proteinExistence type="predicted"/>
<organism evidence="4 5">
    <name type="scientific">Papaver somniferum</name>
    <name type="common">Opium poppy</name>
    <dbReference type="NCBI Taxonomy" id="3469"/>
    <lineage>
        <taxon>Eukaryota</taxon>
        <taxon>Viridiplantae</taxon>
        <taxon>Streptophyta</taxon>
        <taxon>Embryophyta</taxon>
        <taxon>Tracheophyta</taxon>
        <taxon>Spermatophyta</taxon>
        <taxon>Magnoliopsida</taxon>
        <taxon>Ranunculales</taxon>
        <taxon>Papaveraceae</taxon>
        <taxon>Papaveroideae</taxon>
        <taxon>Papaver</taxon>
    </lineage>
</organism>
<keyword evidence="1" id="KW-1015">Disulfide bond</keyword>
<evidence type="ECO:0000313" key="5">
    <source>
        <dbReference type="Proteomes" id="UP000316621"/>
    </source>
</evidence>
<dbReference type="Pfam" id="PF00304">
    <property type="entry name" value="Gamma-thionin"/>
    <property type="match status" value="2"/>
</dbReference>
<feature type="signal peptide" evidence="2">
    <location>
        <begin position="1"/>
        <end position="31"/>
    </location>
</feature>
<dbReference type="EMBL" id="CM010715">
    <property type="protein sequence ID" value="RZC43601.1"/>
    <property type="molecule type" value="Genomic_DNA"/>
</dbReference>
<feature type="domain" description="Knottins-like" evidence="3">
    <location>
        <begin position="32"/>
        <end position="77"/>
    </location>
</feature>
<gene>
    <name evidence="4" type="ORF">C5167_036548</name>
</gene>
<dbReference type="AlphaFoldDB" id="A0A4Y7I7J2"/>
<protein>
    <recommendedName>
        <fullName evidence="3">Knottins-like domain-containing protein</fullName>
    </recommendedName>
</protein>
<evidence type="ECO:0000259" key="3">
    <source>
        <dbReference type="SMART" id="SM00505"/>
    </source>
</evidence>
<name>A0A4Y7I7J2_PAPSO</name>
<dbReference type="InterPro" id="IPR003614">
    <property type="entry name" value="Knottins"/>
</dbReference>
<feature type="domain" description="Knottins-like" evidence="3">
    <location>
        <begin position="82"/>
        <end position="132"/>
    </location>
</feature>
<dbReference type="Proteomes" id="UP000316621">
    <property type="component" value="Chromosome 1"/>
</dbReference>
<dbReference type="PANTHER" id="PTHR33147:SF46">
    <property type="entry name" value="DEFENSIN-LIKE PROTEIN 19"/>
    <property type="match status" value="1"/>
</dbReference>
<reference evidence="4 5" key="1">
    <citation type="journal article" date="2018" name="Science">
        <title>The opium poppy genome and morphinan production.</title>
        <authorList>
            <person name="Guo L."/>
            <person name="Winzer T."/>
            <person name="Yang X."/>
            <person name="Li Y."/>
            <person name="Ning Z."/>
            <person name="He Z."/>
            <person name="Teodor R."/>
            <person name="Lu Y."/>
            <person name="Bowser T.A."/>
            <person name="Graham I.A."/>
            <person name="Ye K."/>
        </authorList>
    </citation>
    <scope>NUCLEOTIDE SEQUENCE [LARGE SCALE GENOMIC DNA]</scope>
    <source>
        <strain evidence="5">cv. HN1</strain>
        <tissue evidence="4">Leaves</tissue>
    </source>
</reference>
<dbReference type="Gramene" id="RZC43601">
    <property type="protein sequence ID" value="RZC43601"/>
    <property type="gene ID" value="C5167_036548"/>
</dbReference>
<feature type="chain" id="PRO_5021231621" description="Knottins-like domain-containing protein" evidence="2">
    <location>
        <begin position="32"/>
        <end position="133"/>
    </location>
</feature>
<dbReference type="InterPro" id="IPR036574">
    <property type="entry name" value="Scorpion_toxin-like_sf"/>
</dbReference>
<sequence length="133" mass="14644">MANMAMKSASFFALIAFAVFVFSSITTPVEGLCSRSSQTWSWTCVKSGSCNNQCKTWERALGGACDSGACKCTYKKCSAPKLCEKRSKSWKGGCRTKTKECDKHCKTKENAWHGACHSSGFLSTKCYCYFKSC</sequence>
<dbReference type="SMR" id="A0A4Y7I7J2"/>